<organism evidence="1 2">
    <name type="scientific">Arsenicibacter rosenii</name>
    <dbReference type="NCBI Taxonomy" id="1750698"/>
    <lineage>
        <taxon>Bacteria</taxon>
        <taxon>Pseudomonadati</taxon>
        <taxon>Bacteroidota</taxon>
        <taxon>Cytophagia</taxon>
        <taxon>Cytophagales</taxon>
        <taxon>Spirosomataceae</taxon>
        <taxon>Arsenicibacter</taxon>
    </lineage>
</organism>
<sequence length="284" mass="31427">MHSFLIFLFTMKVALCSCKTEVKQSGFTRQRSFYEVSRIGQLTNAVNECSGIVYRGIDPATGRRLFWAHNDSGGRPVLYGVTDNGQLVDSLVVAGATNTDWEDIAAQDATTVFIGDIGNNAGSRERLTIYRQPLHGASAPDRITFRYADSEKPADPQRHNRDSEALICFNGNLYVFSKNRSGKFVRMYRMPAGAGTYEVSTQDSVYLKSMVTGGAISPDGKQFALVSYGKVFLFGITSDVLTFKQPLACLRIPRGQTEAICYVSPTELVMANEKGKLFLIRPKR</sequence>
<keyword evidence="2" id="KW-1185">Reference proteome</keyword>
<dbReference type="Proteomes" id="UP000181790">
    <property type="component" value="Unassembled WGS sequence"/>
</dbReference>
<gene>
    <name evidence="1" type="ORF">BLX24_04865</name>
</gene>
<accession>A0A1S2VN28</accession>
<dbReference type="RefSeq" id="WP_071501968.1">
    <property type="nucleotide sequence ID" value="NZ_MORL01000002.1"/>
</dbReference>
<dbReference type="EMBL" id="MORL01000002">
    <property type="protein sequence ID" value="OIN60173.1"/>
    <property type="molecule type" value="Genomic_DNA"/>
</dbReference>
<name>A0A1S2VN28_9BACT</name>
<dbReference type="InterPro" id="IPR011047">
    <property type="entry name" value="Quinoprotein_ADH-like_sf"/>
</dbReference>
<protein>
    <submittedName>
        <fullName evidence="1">Uncharacterized protein</fullName>
    </submittedName>
</protein>
<dbReference type="AlphaFoldDB" id="A0A1S2VN28"/>
<evidence type="ECO:0000313" key="2">
    <source>
        <dbReference type="Proteomes" id="UP000181790"/>
    </source>
</evidence>
<dbReference type="SUPFAM" id="SSF50998">
    <property type="entry name" value="Quinoprotein alcohol dehydrogenase-like"/>
    <property type="match status" value="1"/>
</dbReference>
<comment type="caution">
    <text evidence="1">The sequence shown here is derived from an EMBL/GenBank/DDBJ whole genome shotgun (WGS) entry which is preliminary data.</text>
</comment>
<evidence type="ECO:0000313" key="1">
    <source>
        <dbReference type="EMBL" id="OIN60173.1"/>
    </source>
</evidence>
<dbReference type="OrthoDB" id="9798438at2"/>
<proteinExistence type="predicted"/>
<reference evidence="1 2" key="1">
    <citation type="submission" date="2016-10" db="EMBL/GenBank/DDBJ databases">
        <title>Arsenicibacter rosenii gen. nov., sp. nov., an efficient arsenic-methylating bacterium isolated from an arsenic-contaminated paddy soil.</title>
        <authorList>
            <person name="Huang K."/>
        </authorList>
    </citation>
    <scope>NUCLEOTIDE SEQUENCE [LARGE SCALE GENOMIC DNA]</scope>
    <source>
        <strain evidence="1 2">SM-1</strain>
    </source>
</reference>